<evidence type="ECO:0000313" key="2">
    <source>
        <dbReference type="EMBL" id="UOO92197.1"/>
    </source>
</evidence>
<sequence length="99" mass="10969">MKALFSAILTVAVIGSSQMAMANCQDIARDLYTAQGYQQRCAYQLKQTKVLSDKLKQECAQNLSGADKNKLLNEANQQLDQVFKGSKKDSCEAGQKKYN</sequence>
<reference evidence="2" key="2">
    <citation type="journal article" date="2022" name="Res Sq">
        <title>Evolution of multicellular longitudinally dividing oral cavity symbionts (Neisseriaceae).</title>
        <authorList>
            <person name="Nyongesa S."/>
            <person name="Weber P."/>
            <person name="Bernet E."/>
            <person name="Pullido F."/>
            <person name="Nieckarz M."/>
            <person name="Delaby M."/>
            <person name="Nieves C."/>
            <person name="Viehboeck T."/>
            <person name="Krause N."/>
            <person name="Rivera-Millot A."/>
            <person name="Nakamura A."/>
            <person name="Vischer N."/>
            <person name="VanNieuwenhze M."/>
            <person name="Brun Y."/>
            <person name="Cava F."/>
            <person name="Bulgheresi S."/>
            <person name="Veyrier F."/>
        </authorList>
    </citation>
    <scope>NUCLEOTIDE SEQUENCE</scope>
    <source>
        <strain evidence="2">SAG 1488-6</strain>
    </source>
</reference>
<name>A0ABY4E8X5_VITST</name>
<accession>A0ABY4E8X5</accession>
<dbReference type="RefSeq" id="WP_019958196.1">
    <property type="nucleotide sequence ID" value="NZ_CP091512.1"/>
</dbReference>
<evidence type="ECO:0000313" key="3">
    <source>
        <dbReference type="Proteomes" id="UP000832034"/>
    </source>
</evidence>
<protein>
    <submittedName>
        <fullName evidence="2">Uncharacterized protein</fullName>
    </submittedName>
</protein>
<keyword evidence="1" id="KW-0732">Signal</keyword>
<reference evidence="2" key="1">
    <citation type="submission" date="2021-12" db="EMBL/GenBank/DDBJ databases">
        <authorList>
            <person name="Veyrier F.J."/>
        </authorList>
    </citation>
    <scope>NUCLEOTIDE SEQUENCE</scope>
    <source>
        <strain evidence="2">SAG 1488-6</strain>
    </source>
</reference>
<evidence type="ECO:0000256" key="1">
    <source>
        <dbReference type="SAM" id="SignalP"/>
    </source>
</evidence>
<organism evidence="2 3">
    <name type="scientific">Vitreoscilla stercoraria</name>
    <dbReference type="NCBI Taxonomy" id="61"/>
    <lineage>
        <taxon>Bacteria</taxon>
        <taxon>Pseudomonadati</taxon>
        <taxon>Pseudomonadota</taxon>
        <taxon>Betaproteobacteria</taxon>
        <taxon>Neisseriales</taxon>
        <taxon>Neisseriaceae</taxon>
        <taxon>Vitreoscilla</taxon>
    </lineage>
</organism>
<feature type="chain" id="PRO_5047272350" evidence="1">
    <location>
        <begin position="23"/>
        <end position="99"/>
    </location>
</feature>
<gene>
    <name evidence="2" type="ORF">LVJ81_11330</name>
</gene>
<feature type="signal peptide" evidence="1">
    <location>
        <begin position="1"/>
        <end position="22"/>
    </location>
</feature>
<keyword evidence="3" id="KW-1185">Reference proteome</keyword>
<dbReference type="Proteomes" id="UP000832034">
    <property type="component" value="Chromosome"/>
</dbReference>
<proteinExistence type="predicted"/>
<dbReference type="EMBL" id="CP091512">
    <property type="protein sequence ID" value="UOO92197.1"/>
    <property type="molecule type" value="Genomic_DNA"/>
</dbReference>